<gene>
    <name evidence="2" type="ORF">METZ01_LOCUS483874</name>
</gene>
<reference evidence="2" key="1">
    <citation type="submission" date="2018-05" db="EMBL/GenBank/DDBJ databases">
        <authorList>
            <person name="Lanie J.A."/>
            <person name="Ng W.-L."/>
            <person name="Kazmierczak K.M."/>
            <person name="Andrzejewski T.M."/>
            <person name="Davidsen T.M."/>
            <person name="Wayne K.J."/>
            <person name="Tettelin H."/>
            <person name="Glass J.I."/>
            <person name="Rusch D."/>
            <person name="Podicherti R."/>
            <person name="Tsui H.-C.T."/>
            <person name="Winkler M.E."/>
        </authorList>
    </citation>
    <scope>NUCLEOTIDE SEQUENCE</scope>
</reference>
<name>A0A383CFY8_9ZZZZ</name>
<dbReference type="PANTHER" id="PTHR42743">
    <property type="entry name" value="AMINO-ACID AMINOTRANSFERASE"/>
    <property type="match status" value="1"/>
</dbReference>
<dbReference type="Pfam" id="PF19798">
    <property type="entry name" value="Sulfotransfer_5"/>
    <property type="match status" value="1"/>
</dbReference>
<proteinExistence type="inferred from homology"/>
<dbReference type="InterPro" id="IPR050571">
    <property type="entry name" value="Class-IV_PLP-Dep_Aminotrnsfr"/>
</dbReference>
<dbReference type="SUPFAM" id="SSF52540">
    <property type="entry name" value="P-loop containing nucleoside triphosphate hydrolases"/>
    <property type="match status" value="1"/>
</dbReference>
<dbReference type="GO" id="GO:0019752">
    <property type="term" value="P:carboxylic acid metabolic process"/>
    <property type="evidence" value="ECO:0007669"/>
    <property type="project" value="TreeGrafter"/>
</dbReference>
<sequence>MTSNFIAMWSGPRNVSTALMRSFENRSDCFVSDEPFYSYFLYKTGLKHPLSDEIIKSGLIDYNKIIKYITGPIPFSKNIWYQKHMAHHILEGVNLDWIKNMANCILIRHPSDVILSYSKKNEINSIQQLGYLQQIEIYEMLTKEVGTSPMIIDAQDLLREPRKMLTEI</sequence>
<evidence type="ECO:0000256" key="1">
    <source>
        <dbReference type="ARBA" id="ARBA00009320"/>
    </source>
</evidence>
<dbReference type="InterPro" id="IPR027417">
    <property type="entry name" value="P-loop_NTPase"/>
</dbReference>
<dbReference type="AlphaFoldDB" id="A0A383CFY8"/>
<organism evidence="2">
    <name type="scientific">marine metagenome</name>
    <dbReference type="NCBI Taxonomy" id="408172"/>
    <lineage>
        <taxon>unclassified sequences</taxon>
        <taxon>metagenomes</taxon>
        <taxon>ecological metagenomes</taxon>
    </lineage>
</organism>
<dbReference type="EMBL" id="UINC01208471">
    <property type="protein sequence ID" value="SVE31020.1"/>
    <property type="molecule type" value="Genomic_DNA"/>
</dbReference>
<evidence type="ECO:0008006" key="3">
    <source>
        <dbReference type="Google" id="ProtNLM"/>
    </source>
</evidence>
<dbReference type="PANTHER" id="PTHR42743:SF11">
    <property type="entry name" value="AMINODEOXYCHORISMATE LYASE"/>
    <property type="match status" value="1"/>
</dbReference>
<comment type="similarity">
    <text evidence="1">Belongs to the class-IV pyridoxal-phosphate-dependent aminotransferase family.</text>
</comment>
<protein>
    <recommendedName>
        <fullName evidence="3">Sulfotransferase domain-containing protein</fullName>
    </recommendedName>
</protein>
<accession>A0A383CFY8</accession>
<evidence type="ECO:0000313" key="2">
    <source>
        <dbReference type="EMBL" id="SVE31020.1"/>
    </source>
</evidence>
<feature type="non-terminal residue" evidence="2">
    <location>
        <position position="168"/>
    </location>
</feature>